<feature type="chain" id="PRO_5042245022" evidence="1">
    <location>
        <begin position="20"/>
        <end position="251"/>
    </location>
</feature>
<feature type="signal peptide" evidence="1">
    <location>
        <begin position="1"/>
        <end position="19"/>
    </location>
</feature>
<reference evidence="2" key="1">
    <citation type="submission" date="2021-07" db="EMBL/GenBank/DDBJ databases">
        <authorList>
            <person name="Catto M.A."/>
            <person name="Jacobson A."/>
            <person name="Kennedy G."/>
            <person name="Labadie P."/>
            <person name="Hunt B.G."/>
            <person name="Srinivasan R."/>
        </authorList>
    </citation>
    <scope>NUCLEOTIDE SEQUENCE</scope>
    <source>
        <strain evidence="2">PL_HMW_Pooled</strain>
        <tissue evidence="2">Head</tissue>
    </source>
</reference>
<gene>
    <name evidence="2" type="ORF">KUF71_023105</name>
</gene>
<keyword evidence="3" id="KW-1185">Reference proteome</keyword>
<dbReference type="EMBL" id="JAHWGI010000335">
    <property type="protein sequence ID" value="KAK3913648.1"/>
    <property type="molecule type" value="Genomic_DNA"/>
</dbReference>
<evidence type="ECO:0000313" key="2">
    <source>
        <dbReference type="EMBL" id="KAK3913648.1"/>
    </source>
</evidence>
<keyword evidence="1" id="KW-0732">Signal</keyword>
<dbReference type="InterPro" id="IPR038602">
    <property type="entry name" value="Mite_allergen_7_sf"/>
</dbReference>
<dbReference type="Pfam" id="PF16984">
    <property type="entry name" value="Grp7_allergen"/>
    <property type="match status" value="1"/>
</dbReference>
<dbReference type="InterPro" id="IPR020234">
    <property type="entry name" value="Mite_allergen_group-7"/>
</dbReference>
<evidence type="ECO:0000313" key="3">
    <source>
        <dbReference type="Proteomes" id="UP001219518"/>
    </source>
</evidence>
<dbReference type="AlphaFoldDB" id="A0AAE1H340"/>
<name>A0AAE1H340_9NEOP</name>
<protein>
    <submittedName>
        <fullName evidence="2">Meiosis-specific protein ASY3</fullName>
    </submittedName>
</protein>
<organism evidence="2 3">
    <name type="scientific">Frankliniella fusca</name>
    <dbReference type="NCBI Taxonomy" id="407009"/>
    <lineage>
        <taxon>Eukaryota</taxon>
        <taxon>Metazoa</taxon>
        <taxon>Ecdysozoa</taxon>
        <taxon>Arthropoda</taxon>
        <taxon>Hexapoda</taxon>
        <taxon>Insecta</taxon>
        <taxon>Pterygota</taxon>
        <taxon>Neoptera</taxon>
        <taxon>Paraneoptera</taxon>
        <taxon>Thysanoptera</taxon>
        <taxon>Terebrantia</taxon>
        <taxon>Thripoidea</taxon>
        <taxon>Thripidae</taxon>
        <taxon>Frankliniella</taxon>
    </lineage>
</organism>
<comment type="caution">
    <text evidence="2">The sequence shown here is derived from an EMBL/GenBank/DDBJ whole genome shotgun (WGS) entry which is preliminary data.</text>
</comment>
<evidence type="ECO:0000256" key="1">
    <source>
        <dbReference type="SAM" id="SignalP"/>
    </source>
</evidence>
<reference evidence="2" key="2">
    <citation type="journal article" date="2023" name="BMC Genomics">
        <title>Pest status, molecular evolution, and epigenetic factors derived from the genome assembly of Frankliniella fusca, a thysanopteran phytovirus vector.</title>
        <authorList>
            <person name="Catto M.A."/>
            <person name="Labadie P.E."/>
            <person name="Jacobson A.L."/>
            <person name="Kennedy G.G."/>
            <person name="Srinivasan R."/>
            <person name="Hunt B.G."/>
        </authorList>
    </citation>
    <scope>NUCLEOTIDE SEQUENCE</scope>
    <source>
        <strain evidence="2">PL_HMW_Pooled</strain>
    </source>
</reference>
<accession>A0AAE1H340</accession>
<proteinExistence type="predicted"/>
<sequence>MRSIILTSLLAVLLVKSEAQQAAFNVDGIVDTLLGRAEEHILPQISLPDASVSETFKVVFVNVKASLMARKGWLSSPRTVRRFDSSKLTMKDQNTFLVDIPFGFNVMHFGYDYETTVAKIPGPRGNFTATVSATSVNMKASVTIYDDYCHAKLDSLDLTQLGDVTINATGLSVANPLYSKMLTKFAEAQRDKIQAEIAKEFDAATKWTFDCNSYLPPVVQPCSEHSGELKPLRPVANANENMFPTLRNILH</sequence>
<dbReference type="Proteomes" id="UP001219518">
    <property type="component" value="Unassembled WGS sequence"/>
</dbReference>
<dbReference type="Gene3D" id="3.15.10.50">
    <property type="match status" value="1"/>
</dbReference>